<dbReference type="eggNOG" id="COG2207">
    <property type="taxonomic scope" value="Bacteria"/>
</dbReference>
<gene>
    <name evidence="5" type="ORF">Clopa_0665</name>
</gene>
<proteinExistence type="predicted"/>
<keyword evidence="2 5" id="KW-0238">DNA-binding</keyword>
<evidence type="ECO:0000256" key="1">
    <source>
        <dbReference type="ARBA" id="ARBA00023015"/>
    </source>
</evidence>
<evidence type="ECO:0000313" key="5">
    <source>
        <dbReference type="EMBL" id="AGK95708.1"/>
    </source>
</evidence>
<dbReference type="STRING" id="86416.Clopa_0665"/>
<dbReference type="PANTHER" id="PTHR47504">
    <property type="entry name" value="RIGHT ORIGIN-BINDING PROTEIN"/>
    <property type="match status" value="1"/>
</dbReference>
<dbReference type="SUPFAM" id="SSF46689">
    <property type="entry name" value="Homeodomain-like"/>
    <property type="match status" value="2"/>
</dbReference>
<dbReference type="eggNOG" id="COG3708">
    <property type="taxonomic scope" value="Bacteria"/>
</dbReference>
<name>R4JZH2_CLOPA</name>
<organism evidence="5 6">
    <name type="scientific">Clostridium pasteurianum BC1</name>
    <dbReference type="NCBI Taxonomy" id="86416"/>
    <lineage>
        <taxon>Bacteria</taxon>
        <taxon>Bacillati</taxon>
        <taxon>Bacillota</taxon>
        <taxon>Clostridia</taxon>
        <taxon>Eubacteriales</taxon>
        <taxon>Clostridiaceae</taxon>
        <taxon>Clostridium</taxon>
    </lineage>
</organism>
<dbReference type="GO" id="GO:0003700">
    <property type="term" value="F:DNA-binding transcription factor activity"/>
    <property type="evidence" value="ECO:0007669"/>
    <property type="project" value="InterPro"/>
</dbReference>
<dbReference type="InterPro" id="IPR050959">
    <property type="entry name" value="MarA-like"/>
</dbReference>
<dbReference type="Pfam" id="PF14526">
    <property type="entry name" value="Cass2"/>
    <property type="match status" value="1"/>
</dbReference>
<dbReference type="SUPFAM" id="SSF55136">
    <property type="entry name" value="Probable bacterial effector-binding domain"/>
    <property type="match status" value="1"/>
</dbReference>
<feature type="domain" description="HTH araC/xylS-type" evidence="4">
    <location>
        <begin position="8"/>
        <end position="106"/>
    </location>
</feature>
<evidence type="ECO:0000256" key="3">
    <source>
        <dbReference type="ARBA" id="ARBA00023163"/>
    </source>
</evidence>
<dbReference type="GO" id="GO:0043565">
    <property type="term" value="F:sequence-specific DNA binding"/>
    <property type="evidence" value="ECO:0007669"/>
    <property type="project" value="InterPro"/>
</dbReference>
<dbReference type="InterPro" id="IPR029441">
    <property type="entry name" value="Cass2"/>
</dbReference>
<accession>R4JZH2</accession>
<dbReference type="PROSITE" id="PS01124">
    <property type="entry name" value="HTH_ARAC_FAMILY_2"/>
    <property type="match status" value="1"/>
</dbReference>
<dbReference type="Gene3D" id="3.20.80.10">
    <property type="entry name" value="Regulatory factor, effector binding domain"/>
    <property type="match status" value="1"/>
</dbReference>
<dbReference type="PATRIC" id="fig|86416.3.peg.652"/>
<dbReference type="InterPro" id="IPR010499">
    <property type="entry name" value="AraC_E-bd"/>
</dbReference>
<sequence length="286" mass="33727">MDWITGMQKAIDYIEDNLIYDLDYSEISKRALVSSFHFQRVFSILCGYTVGEYIRKRRLTLAGVDLTMSDIKVIDVALKYRYETPESFTKAFSRFHGITPRAAREPGAKIKSFCRLSIKISLEGGDIMDYRIEKKNALAFVGYKKKFIGELGERFDQERDFWVNTRKEQDVLMEMRNEPFIWYDINTNFSDEGYDHYIAVLSDKEITEGFEKITVSELTYAIFETERMNFPTSSHLDLRKKIVSEWLPSSEYILAEGPEITVTHWFKKPEKEKRYIELWIPVEKKI</sequence>
<evidence type="ECO:0000256" key="2">
    <source>
        <dbReference type="ARBA" id="ARBA00023125"/>
    </source>
</evidence>
<reference evidence="5 6" key="1">
    <citation type="submission" date="2012-01" db="EMBL/GenBank/DDBJ databases">
        <title>Complete sequence of chromosome of Clostridium pasteurianum BC1.</title>
        <authorList>
            <consortium name="US DOE Joint Genome Institute"/>
            <person name="Lucas S."/>
            <person name="Han J."/>
            <person name="Lapidus A."/>
            <person name="Cheng J.-F."/>
            <person name="Goodwin L."/>
            <person name="Pitluck S."/>
            <person name="Peters L."/>
            <person name="Mikhailova N."/>
            <person name="Teshima H."/>
            <person name="Detter J.C."/>
            <person name="Han C."/>
            <person name="Tapia R."/>
            <person name="Land M."/>
            <person name="Hauser L."/>
            <person name="Kyrpides N."/>
            <person name="Ivanova N."/>
            <person name="Pagani I."/>
            <person name="Dunn J."/>
            <person name="Taghavi S."/>
            <person name="Francis A."/>
            <person name="van der Lelie D."/>
            <person name="Woyke T."/>
        </authorList>
    </citation>
    <scope>NUCLEOTIDE SEQUENCE [LARGE SCALE GENOMIC DNA]</scope>
    <source>
        <strain evidence="5 6">BC1</strain>
    </source>
</reference>
<evidence type="ECO:0000259" key="4">
    <source>
        <dbReference type="PROSITE" id="PS01124"/>
    </source>
</evidence>
<dbReference type="RefSeq" id="WP_015614034.1">
    <property type="nucleotide sequence ID" value="NC_021182.1"/>
</dbReference>
<dbReference type="InterPro" id="IPR011256">
    <property type="entry name" value="Reg_factor_effector_dom_sf"/>
</dbReference>
<dbReference type="EMBL" id="CP003261">
    <property type="protein sequence ID" value="AGK95708.1"/>
    <property type="molecule type" value="Genomic_DNA"/>
</dbReference>
<dbReference type="HOGENOM" id="CLU_000445_81_1_9"/>
<dbReference type="SMART" id="SM00342">
    <property type="entry name" value="HTH_ARAC"/>
    <property type="match status" value="1"/>
</dbReference>
<evidence type="ECO:0000313" key="6">
    <source>
        <dbReference type="Proteomes" id="UP000013523"/>
    </source>
</evidence>
<dbReference type="AlphaFoldDB" id="R4JZH2"/>
<dbReference type="KEGG" id="cpas:Clopa_0665"/>
<dbReference type="Pfam" id="PF12833">
    <property type="entry name" value="HTH_18"/>
    <property type="match status" value="1"/>
</dbReference>
<dbReference type="SMART" id="SM00871">
    <property type="entry name" value="AraC_E_bind"/>
    <property type="match status" value="1"/>
</dbReference>
<dbReference type="InterPro" id="IPR009057">
    <property type="entry name" value="Homeodomain-like_sf"/>
</dbReference>
<keyword evidence="6" id="KW-1185">Reference proteome</keyword>
<dbReference type="Proteomes" id="UP000013523">
    <property type="component" value="Chromosome"/>
</dbReference>
<keyword evidence="1" id="KW-0805">Transcription regulation</keyword>
<protein>
    <submittedName>
        <fullName evidence="5">DNA-binding domain-containing protein, AraC-type</fullName>
    </submittedName>
</protein>
<dbReference type="InterPro" id="IPR018060">
    <property type="entry name" value="HTH_AraC"/>
</dbReference>
<keyword evidence="3" id="KW-0804">Transcription</keyword>
<dbReference type="Gene3D" id="1.10.10.60">
    <property type="entry name" value="Homeodomain-like"/>
    <property type="match status" value="2"/>
</dbReference>
<dbReference type="PANTHER" id="PTHR47504:SF5">
    <property type="entry name" value="RIGHT ORIGIN-BINDING PROTEIN"/>
    <property type="match status" value="1"/>
</dbReference>